<comment type="caution">
    <text evidence="9">The sequence shown here is derived from an EMBL/GenBank/DDBJ whole genome shotgun (WGS) entry which is preliminary data.</text>
</comment>
<evidence type="ECO:0000256" key="2">
    <source>
        <dbReference type="ARBA" id="ARBA00022801"/>
    </source>
</evidence>
<dbReference type="GO" id="GO:0005524">
    <property type="term" value="F:ATP binding"/>
    <property type="evidence" value="ECO:0007669"/>
    <property type="project" value="UniProtKB-UniRule"/>
</dbReference>
<dbReference type="Proteomes" id="UP000703269">
    <property type="component" value="Unassembled WGS sequence"/>
</dbReference>
<dbReference type="GO" id="GO:0004386">
    <property type="term" value="F:helicase activity"/>
    <property type="evidence" value="ECO:0007669"/>
    <property type="project" value="UniProtKB-UniRule"/>
</dbReference>
<dbReference type="EMBL" id="BPQB01000038">
    <property type="protein sequence ID" value="GJE94213.1"/>
    <property type="molecule type" value="Genomic_DNA"/>
</dbReference>
<keyword evidence="3 5" id="KW-0347">Helicase</keyword>
<feature type="region of interest" description="Disordered" evidence="7">
    <location>
        <begin position="549"/>
        <end position="572"/>
    </location>
</feature>
<keyword evidence="10" id="KW-1185">Reference proteome</keyword>
<feature type="domain" description="UvrD-like helicase ATP-binding" evidence="8">
    <location>
        <begin position="460"/>
        <end position="840"/>
    </location>
</feature>
<gene>
    <name evidence="9" type="ORF">PsYK624_103810</name>
</gene>
<sequence>MGALEEHVQNPAFDRIQAVWSFMGQDMLFGFVYSACTEESAMLLRDAILSSYPTNASQFESSLHSALLTHLSLYFWHLDYPSGSLFDCHKAVDLARPALKALSNLDAFIDSETTLEDLTKTLEDEDEDNLFLKKRVKQKQRKRTLRSQKAPAIVDHRPFDNLGIPVPTFRSDALARAEELLKDQKGILLHYLDVLRKPELAAIFKDAYLPQVGDEENIEPRSAQAGGGATDTSSVPEQNMEVPAAYPMVQPMKAAFHFDSVDGFGEWQILVSTRADRNLREYKRSDQKIFAIILKKIKELSNGHFSDDNQKKLTGKDVGVPIFEAKMTRDTRLVYQVDCVREFESEVDRQVLRIFGIYTHAQLERPFWDAVGQHLAGKGKEYRKRCIYRKPPKNAGDKVYSPECFPPSQESDVPQTPVHLPDLRDNDREELHSLLVLQKFVTFSQALLNSILADQDVQHVFHMSTPEQAIVKHNGSCYVLGRSGTGKTTTMLFKMLGIERAWVAHRDELDAGVAKPRQVFVTQSRVLAEKVEEYYLKLTESHVAATRSAQEAAELGAQKQNPEDRALVDQDEEELHRGVLPKRFSELRDEHFPLFVTFDHLCRLLEGDFRASDKGDLTLSPTDEKEVEDPSTVASDYMLQRRDSFVSYGTFLQAYWPHLPQPLTKNFDPALIFAEIMGVIKGSESALKTEQGYLDEQAYIAVSHRQQGTFAGRREAVYALFSAYLRVKRERRDWDAADRTHAILRGLEEVGVPGKKIDFLYVDEAQDNLLVDALVLRNLCSNPDGLFWAGDTAQTISVGSSFRFDDLKAFLYRRELVSAPKGLTLKSPESFQLTVNYRSHGGIVRCAHSVVQLITKFWPHAIDTLAEEKGVVDGLKPIFFSGWDQDTVQYEQFLFGATGSQIEFGAQQCILVRDDAARSRLQAQMGDIGLILTLYESKGLEFNDVLLYNFFEDSTVELSQWRVVLNALDDSLKKRLKCPQFDDARHSGVCRELKFLYVAITRARKNLWIADCSEKGEPLRTFWNAQQLVKNCSAADEVPRLAMSSTPEEWAATARTLFDNRRYLQAVRCYDRAGMPRQKDVAYAYHLRERARGTEKTRRTTDNARILAFVDAAEAFAKSASVASAARERVAYYRIAAECFVEADDHRRAAEAYLRAEDFTKAAQHYRKAGLFDEAVNVVQNHRQSIPEKFADTIIDVAKLHYIKENRLDRATTLFPTVDDALEFMDDYGFDVARATLLEQSGRFAEAAELHLEEGRPLQAIHLFVRDWDDHHSRRRAEECVLHGLWGYLSFGVTAKDGYEKSDLGRLLQAAKDIKDKAGANMSRHTSDQLAMFDCIARGQTAELQVLGERLLSAHSDNAAALLCLDHVFNKPVKVQAATAPEAASTLMAFLIYCREVQRIGSEPSPGQDSDLRKLFGFRGADGADNVYILSSGTFLHTYHYRRLGNTAPPDETQDITLNDWDLIDLLRLVLRERLKRRVNDENFLCSKARAIFPCPTLALFGRCHSNDCFRGHQENATMDVDGYNSRVRLIFQQVLIYQTIAGLEHRNAIAGQQRFWLSSLYHTMYPSHPKLGVATSLKLGSIPEAEKAIQVIKDWIRDLLYNLSPWLCERRLFLTDVAELMALAFAFDRTAARDYIPRAPFFADRRRWPRDLMRGKDNDRYIVHDLFVALSASDASSVAAGALFLQAVVEGRLSINLSVFCQLFDFISASFILHHRLHKNGGPHDTTLSRRWITTLWGNGAPDPKDASVLPLLIRPLKELLSEACHGSPGSASSNFFFYERDKTKIETQIRNIFVARICYNVCLLGYNIPDWQLRNEIHRAIISIRQPARSYSSLIFRYVKASGWDDLVRAMRNTAETEASDFDHLAQLKDASKLNGPVHPIRGIRAVVYGNPADIVPLVNGAKIEAAPQAKSNLRADAAPFVPARFLKADVAAEEDEDEGEDDDHVEDSSAQEEDAGIDHTIDLDAAARTVDAAHIEQVAAPPSEEEIAAAKCFASTYRRLLSRRQGVPKKGLPAARARWFLTCQELSQKLSRSYRVLYLGPLPHALVCVEKINAYAINNKKTAHLRTQLAGQDAYEKVMAEVDDAIRLTRKVKPLKTLLEPISKLHAEEKFEELRQGIVRLQELSACVPVTVAQEWAWDLQMAIKGIVQPRAPPKRKAKPELVIEDDDMYY</sequence>
<dbReference type="InterPro" id="IPR039904">
    <property type="entry name" value="TRANK1"/>
</dbReference>
<feature type="compositionally biased region" description="Acidic residues" evidence="7">
    <location>
        <begin position="1934"/>
        <end position="1958"/>
    </location>
</feature>
<organism evidence="9 10">
    <name type="scientific">Phanerochaete sordida</name>
    <dbReference type="NCBI Taxonomy" id="48140"/>
    <lineage>
        <taxon>Eukaryota</taxon>
        <taxon>Fungi</taxon>
        <taxon>Dikarya</taxon>
        <taxon>Basidiomycota</taxon>
        <taxon>Agaricomycotina</taxon>
        <taxon>Agaricomycetes</taxon>
        <taxon>Polyporales</taxon>
        <taxon>Phanerochaetaceae</taxon>
        <taxon>Phanerochaete</taxon>
    </lineage>
</organism>
<dbReference type="Gene3D" id="3.40.50.300">
    <property type="entry name" value="P-loop containing nucleotide triphosphate hydrolases"/>
    <property type="match status" value="2"/>
</dbReference>
<dbReference type="InterPro" id="IPR014016">
    <property type="entry name" value="UvrD-like_ATP-bd"/>
</dbReference>
<feature type="binding site" evidence="5">
    <location>
        <begin position="481"/>
        <end position="488"/>
    </location>
    <ligand>
        <name>ATP</name>
        <dbReference type="ChEBI" id="CHEBI:30616"/>
    </ligand>
</feature>
<evidence type="ECO:0000259" key="8">
    <source>
        <dbReference type="PROSITE" id="PS51198"/>
    </source>
</evidence>
<keyword evidence="6" id="KW-0175">Coiled coil</keyword>
<feature type="coiled-coil region" evidence="6">
    <location>
        <begin position="115"/>
        <end position="142"/>
    </location>
</feature>
<feature type="region of interest" description="Disordered" evidence="7">
    <location>
        <begin position="215"/>
        <end position="235"/>
    </location>
</feature>
<dbReference type="SUPFAM" id="SSF52540">
    <property type="entry name" value="P-loop containing nucleoside triphosphate hydrolases"/>
    <property type="match status" value="1"/>
</dbReference>
<evidence type="ECO:0000256" key="6">
    <source>
        <dbReference type="SAM" id="Coils"/>
    </source>
</evidence>
<evidence type="ECO:0000256" key="4">
    <source>
        <dbReference type="ARBA" id="ARBA00022840"/>
    </source>
</evidence>
<keyword evidence="4 5" id="KW-0067">ATP-binding</keyword>
<dbReference type="PROSITE" id="PS51198">
    <property type="entry name" value="UVRD_HELICASE_ATP_BIND"/>
    <property type="match status" value="1"/>
</dbReference>
<evidence type="ECO:0000256" key="1">
    <source>
        <dbReference type="ARBA" id="ARBA00022741"/>
    </source>
</evidence>
<dbReference type="PANTHER" id="PTHR21529:SF4">
    <property type="entry name" value="TPR AND ANKYRIN REPEAT-CONTAINING PROTEIN 1"/>
    <property type="match status" value="1"/>
</dbReference>
<dbReference type="InterPro" id="IPR011990">
    <property type="entry name" value="TPR-like_helical_dom_sf"/>
</dbReference>
<keyword evidence="2 5" id="KW-0378">Hydrolase</keyword>
<dbReference type="InterPro" id="IPR014017">
    <property type="entry name" value="DNA_helicase_UvrD-like_C"/>
</dbReference>
<name>A0A9P3LGU7_9APHY</name>
<keyword evidence="1 5" id="KW-0547">Nucleotide-binding</keyword>
<accession>A0A9P3LGU7</accession>
<evidence type="ECO:0000256" key="5">
    <source>
        <dbReference type="PROSITE-ProRule" id="PRU00560"/>
    </source>
</evidence>
<evidence type="ECO:0000313" key="9">
    <source>
        <dbReference type="EMBL" id="GJE94213.1"/>
    </source>
</evidence>
<evidence type="ECO:0000313" key="10">
    <source>
        <dbReference type="Proteomes" id="UP000703269"/>
    </source>
</evidence>
<dbReference type="OrthoDB" id="3156807at2759"/>
<reference evidence="9 10" key="1">
    <citation type="submission" date="2021-08" db="EMBL/GenBank/DDBJ databases">
        <title>Draft Genome Sequence of Phanerochaete sordida strain YK-624.</title>
        <authorList>
            <person name="Mori T."/>
            <person name="Dohra H."/>
            <person name="Suzuki T."/>
            <person name="Kawagishi H."/>
            <person name="Hirai H."/>
        </authorList>
    </citation>
    <scope>NUCLEOTIDE SEQUENCE [LARGE SCALE GENOMIC DNA]</scope>
    <source>
        <strain evidence="9 10">YK-624</strain>
    </source>
</reference>
<dbReference type="GO" id="GO:0016787">
    <property type="term" value="F:hydrolase activity"/>
    <property type="evidence" value="ECO:0007669"/>
    <property type="project" value="UniProtKB-UniRule"/>
</dbReference>
<evidence type="ECO:0000256" key="3">
    <source>
        <dbReference type="ARBA" id="ARBA00022806"/>
    </source>
</evidence>
<dbReference type="SUPFAM" id="SSF48452">
    <property type="entry name" value="TPR-like"/>
    <property type="match status" value="1"/>
</dbReference>
<dbReference type="Pfam" id="PF13361">
    <property type="entry name" value="UvrD_C"/>
    <property type="match status" value="1"/>
</dbReference>
<proteinExistence type="predicted"/>
<feature type="region of interest" description="Disordered" evidence="7">
    <location>
        <begin position="1934"/>
        <end position="1961"/>
    </location>
</feature>
<evidence type="ECO:0000256" key="7">
    <source>
        <dbReference type="SAM" id="MobiDB-lite"/>
    </source>
</evidence>
<protein>
    <recommendedName>
        <fullName evidence="8">UvrD-like helicase ATP-binding domain-containing protein</fullName>
    </recommendedName>
</protein>
<dbReference type="InterPro" id="IPR027417">
    <property type="entry name" value="P-loop_NTPase"/>
</dbReference>
<dbReference type="PANTHER" id="PTHR21529">
    <property type="entry name" value="MAMMARY TURMOR VIRUS RECEPTOR HOMOLOG 1, 2 MTVR1, 2"/>
    <property type="match status" value="1"/>
</dbReference>